<feature type="transmembrane region" description="Helical" evidence="8">
    <location>
        <begin position="185"/>
        <end position="209"/>
    </location>
</feature>
<evidence type="ECO:0000256" key="2">
    <source>
        <dbReference type="ARBA" id="ARBA00022448"/>
    </source>
</evidence>
<dbReference type="GO" id="GO:0015297">
    <property type="term" value="F:antiporter activity"/>
    <property type="evidence" value="ECO:0007669"/>
    <property type="project" value="InterPro"/>
</dbReference>
<dbReference type="AlphaFoldDB" id="A0A845MGI6"/>
<evidence type="ECO:0000256" key="6">
    <source>
        <dbReference type="ARBA" id="ARBA00023136"/>
    </source>
</evidence>
<evidence type="ECO:0000256" key="8">
    <source>
        <dbReference type="SAM" id="Phobius"/>
    </source>
</evidence>
<feature type="transmembrane region" description="Helical" evidence="8">
    <location>
        <begin position="61"/>
        <end position="82"/>
    </location>
</feature>
<reference evidence="9 10" key="1">
    <citation type="journal article" date="2014" name="Int. J. Syst. Evol. Microbiol.">
        <title>Sneathiella chungangensis sp. nov., isolated from a marine sand, and emended description of the genus Sneathiella.</title>
        <authorList>
            <person name="Siamphan C."/>
            <person name="Kim H."/>
            <person name="Lee J.S."/>
            <person name="Kim W."/>
        </authorList>
    </citation>
    <scope>NUCLEOTIDE SEQUENCE [LARGE SCALE GENOMIC DNA]</scope>
    <source>
        <strain evidence="9 10">KCTC 32476</strain>
    </source>
</reference>
<evidence type="ECO:0000256" key="1">
    <source>
        <dbReference type="ARBA" id="ARBA00004429"/>
    </source>
</evidence>
<feature type="transmembrane region" description="Helical" evidence="8">
    <location>
        <begin position="340"/>
        <end position="362"/>
    </location>
</feature>
<organism evidence="9 10">
    <name type="scientific">Sneathiella chungangensis</name>
    <dbReference type="NCBI Taxonomy" id="1418234"/>
    <lineage>
        <taxon>Bacteria</taxon>
        <taxon>Pseudomonadati</taxon>
        <taxon>Pseudomonadota</taxon>
        <taxon>Alphaproteobacteria</taxon>
        <taxon>Sneathiellales</taxon>
        <taxon>Sneathiellaceae</taxon>
        <taxon>Sneathiella</taxon>
    </lineage>
</organism>
<feature type="transmembrane region" description="Helical" evidence="8">
    <location>
        <begin position="157"/>
        <end position="178"/>
    </location>
</feature>
<dbReference type="Pfam" id="PF01554">
    <property type="entry name" value="MatE"/>
    <property type="match status" value="2"/>
</dbReference>
<feature type="transmembrane region" description="Helical" evidence="8">
    <location>
        <begin position="440"/>
        <end position="464"/>
    </location>
</feature>
<dbReference type="InterPro" id="IPR052031">
    <property type="entry name" value="Membrane_Transporter-Flippase"/>
</dbReference>
<feature type="transmembrane region" description="Helical" evidence="8">
    <location>
        <begin position="382"/>
        <end position="404"/>
    </location>
</feature>
<keyword evidence="2" id="KW-0813">Transport</keyword>
<dbReference type="Proteomes" id="UP000445696">
    <property type="component" value="Unassembled WGS sequence"/>
</dbReference>
<comment type="caution">
    <text evidence="9">The sequence shown here is derived from an EMBL/GenBank/DDBJ whole genome shotgun (WGS) entry which is preliminary data.</text>
</comment>
<keyword evidence="6 8" id="KW-0472">Membrane</keyword>
<dbReference type="GO" id="GO:0042910">
    <property type="term" value="F:xenobiotic transmembrane transporter activity"/>
    <property type="evidence" value="ECO:0007669"/>
    <property type="project" value="InterPro"/>
</dbReference>
<evidence type="ECO:0000256" key="7">
    <source>
        <dbReference type="SAM" id="MobiDB-lite"/>
    </source>
</evidence>
<proteinExistence type="predicted"/>
<name>A0A845MGI6_9PROT</name>
<evidence type="ECO:0000313" key="9">
    <source>
        <dbReference type="EMBL" id="MZR22742.1"/>
    </source>
</evidence>
<sequence>MTIEQSAWLPDGDAPIEPKKSTSSTDRMLQGPVFGTLLRLSAPNVGEAIARVSFIAFDALFVGWIGTDALAGVSLVFPIFLIMQMMSASGIGTGTSAAVARALGAGNQDQASRVASQGILLALIVAILFTCIFLSTGPTIYSWMGAEGATLEEATRYSMVVFSGITFVWIMNVLANIVRGTGNMIVPASAIVIGEIFHLSLAPALILGWGPFPVLGVYGAAIAILSSYLVGACVLFLYLISSRSLVRLYLKNLMPSWSHMREILGIGGFASLNVLQNQLIVIVTTTLVAGYGQATLAGYGAASRLELLQIPITFALGSAIITMVATNLGANNWERVRQIAWAGMVIATAIGASLGAIALFAAEYWMELFTNDPRVISAGVSYLNIIAFPLPFIGAALGLTFALFGANKPFIPFLAINARLLIIAIIGWSLVRLWDVEINILVYVLVAGMLAVTTILIVAGCKIFGTGPAR</sequence>
<feature type="transmembrane region" description="Helical" evidence="8">
    <location>
        <begin position="118"/>
        <end position="137"/>
    </location>
</feature>
<dbReference type="RefSeq" id="WP_161339208.1">
    <property type="nucleotide sequence ID" value="NZ_JBHSDG010000004.1"/>
</dbReference>
<dbReference type="PANTHER" id="PTHR43549">
    <property type="entry name" value="MULTIDRUG RESISTANCE PROTEIN YPNP-RELATED"/>
    <property type="match status" value="1"/>
</dbReference>
<dbReference type="EMBL" id="WTVA01000004">
    <property type="protein sequence ID" value="MZR22742.1"/>
    <property type="molecule type" value="Genomic_DNA"/>
</dbReference>
<keyword evidence="10" id="KW-1185">Reference proteome</keyword>
<evidence type="ECO:0000313" key="10">
    <source>
        <dbReference type="Proteomes" id="UP000445696"/>
    </source>
</evidence>
<dbReference type="PANTHER" id="PTHR43549:SF3">
    <property type="entry name" value="MULTIDRUG RESISTANCE PROTEIN YPNP-RELATED"/>
    <property type="match status" value="1"/>
</dbReference>
<dbReference type="InterPro" id="IPR002528">
    <property type="entry name" value="MATE_fam"/>
</dbReference>
<dbReference type="PIRSF" id="PIRSF006603">
    <property type="entry name" value="DinF"/>
    <property type="match status" value="1"/>
</dbReference>
<feature type="region of interest" description="Disordered" evidence="7">
    <location>
        <begin position="1"/>
        <end position="28"/>
    </location>
</feature>
<dbReference type="OrthoDB" id="9806302at2"/>
<evidence type="ECO:0000256" key="3">
    <source>
        <dbReference type="ARBA" id="ARBA00022475"/>
    </source>
</evidence>
<protein>
    <submittedName>
        <fullName evidence="9">MATE family efflux transporter</fullName>
    </submittedName>
</protein>
<feature type="transmembrane region" description="Helical" evidence="8">
    <location>
        <begin position="416"/>
        <end position="434"/>
    </location>
</feature>
<keyword evidence="5 8" id="KW-1133">Transmembrane helix</keyword>
<evidence type="ECO:0000256" key="4">
    <source>
        <dbReference type="ARBA" id="ARBA00022692"/>
    </source>
</evidence>
<accession>A0A845MGI6</accession>
<gene>
    <name evidence="9" type="ORF">GQF03_10410</name>
</gene>
<dbReference type="NCBIfam" id="TIGR00797">
    <property type="entry name" value="matE"/>
    <property type="match status" value="1"/>
</dbReference>
<keyword evidence="3" id="KW-1003">Cell membrane</keyword>
<comment type="subcellular location">
    <subcellularLocation>
        <location evidence="1">Cell inner membrane</location>
        <topology evidence="1">Multi-pass membrane protein</topology>
    </subcellularLocation>
</comment>
<keyword evidence="4 8" id="KW-0812">Transmembrane</keyword>
<dbReference type="InterPro" id="IPR048279">
    <property type="entry name" value="MdtK-like"/>
</dbReference>
<feature type="transmembrane region" description="Helical" evidence="8">
    <location>
        <begin position="308"/>
        <end position="328"/>
    </location>
</feature>
<dbReference type="GO" id="GO:0005886">
    <property type="term" value="C:plasma membrane"/>
    <property type="evidence" value="ECO:0007669"/>
    <property type="project" value="UniProtKB-SubCell"/>
</dbReference>
<evidence type="ECO:0000256" key="5">
    <source>
        <dbReference type="ARBA" id="ARBA00022989"/>
    </source>
</evidence>
<feature type="transmembrane region" description="Helical" evidence="8">
    <location>
        <begin position="215"/>
        <end position="241"/>
    </location>
</feature>